<evidence type="ECO:0000313" key="1">
    <source>
        <dbReference type="EMBL" id="RUP43899.1"/>
    </source>
</evidence>
<gene>
    <name evidence="1" type="ORF">BC936DRAFT_136570</name>
</gene>
<proteinExistence type="predicted"/>
<sequence length="156" mass="16407">MKGTLCIEWISNIPFFFGCAPKCKVTRCFGGLSSRLFNLLDTLDDTYGDRLLHVPVSEATKWGELGTEHLDDGGVTGLDELGVVLKLLAGTTIDLLDKLGELASNMGGVAIEHRCVASADLTGVVEDDNLSEEGGGFLGGVVLGVGADEATTDFLD</sequence>
<dbReference type="Proteomes" id="UP000268093">
    <property type="component" value="Unassembled WGS sequence"/>
</dbReference>
<keyword evidence="2" id="KW-1185">Reference proteome</keyword>
<accession>A0A433CZ89</accession>
<comment type="caution">
    <text evidence="1">The sequence shown here is derived from an EMBL/GenBank/DDBJ whole genome shotgun (WGS) entry which is preliminary data.</text>
</comment>
<organism evidence="1 2">
    <name type="scientific">Jimgerdemannia flammicorona</name>
    <dbReference type="NCBI Taxonomy" id="994334"/>
    <lineage>
        <taxon>Eukaryota</taxon>
        <taxon>Fungi</taxon>
        <taxon>Fungi incertae sedis</taxon>
        <taxon>Mucoromycota</taxon>
        <taxon>Mucoromycotina</taxon>
        <taxon>Endogonomycetes</taxon>
        <taxon>Endogonales</taxon>
        <taxon>Endogonaceae</taxon>
        <taxon>Jimgerdemannia</taxon>
    </lineage>
</organism>
<dbReference type="PROSITE" id="PS51257">
    <property type="entry name" value="PROKAR_LIPOPROTEIN"/>
    <property type="match status" value="1"/>
</dbReference>
<dbReference type="EMBL" id="RBNI01010062">
    <property type="protein sequence ID" value="RUP43899.1"/>
    <property type="molecule type" value="Genomic_DNA"/>
</dbReference>
<dbReference type="OrthoDB" id="8052573at2759"/>
<protein>
    <submittedName>
        <fullName evidence="1">Uncharacterized protein</fullName>
    </submittedName>
</protein>
<evidence type="ECO:0000313" key="2">
    <source>
        <dbReference type="Proteomes" id="UP000268093"/>
    </source>
</evidence>
<name>A0A433CZ89_9FUNG</name>
<dbReference type="AlphaFoldDB" id="A0A433CZ89"/>
<reference evidence="1 2" key="1">
    <citation type="journal article" date="2018" name="New Phytol.">
        <title>Phylogenomics of Endogonaceae and evolution of mycorrhizas within Mucoromycota.</title>
        <authorList>
            <person name="Chang Y."/>
            <person name="Desiro A."/>
            <person name="Na H."/>
            <person name="Sandor L."/>
            <person name="Lipzen A."/>
            <person name="Clum A."/>
            <person name="Barry K."/>
            <person name="Grigoriev I.V."/>
            <person name="Martin F.M."/>
            <person name="Stajich J.E."/>
            <person name="Smith M.E."/>
            <person name="Bonito G."/>
            <person name="Spatafora J.W."/>
        </authorList>
    </citation>
    <scope>NUCLEOTIDE SEQUENCE [LARGE SCALE GENOMIC DNA]</scope>
    <source>
        <strain evidence="1 2">GMNB39</strain>
    </source>
</reference>